<accession>A0ABW2L9Q4</accession>
<protein>
    <submittedName>
        <fullName evidence="2">Uncharacterized protein</fullName>
    </submittedName>
</protein>
<dbReference type="Proteomes" id="UP001596472">
    <property type="component" value="Unassembled WGS sequence"/>
</dbReference>
<name>A0ABW2L9Q4_9BACT</name>
<sequence length="77" mass="8840">MFDDIHFQSRLNDLSHSPPDGKGGTASLAYEIKQLRRLVSKMALANQALYEILQTKTGISDEELRLKIREIDKRPDR</sequence>
<evidence type="ECO:0000256" key="1">
    <source>
        <dbReference type="SAM" id="MobiDB-lite"/>
    </source>
</evidence>
<evidence type="ECO:0000313" key="2">
    <source>
        <dbReference type="EMBL" id="MFC7338320.1"/>
    </source>
</evidence>
<feature type="region of interest" description="Disordered" evidence="1">
    <location>
        <begin position="1"/>
        <end position="25"/>
    </location>
</feature>
<gene>
    <name evidence="2" type="ORF">ACFQY0_14090</name>
</gene>
<dbReference type="EMBL" id="JBHTBS010000007">
    <property type="protein sequence ID" value="MFC7338320.1"/>
    <property type="molecule type" value="Genomic_DNA"/>
</dbReference>
<evidence type="ECO:0000313" key="3">
    <source>
        <dbReference type="Proteomes" id="UP001596472"/>
    </source>
</evidence>
<keyword evidence="3" id="KW-1185">Reference proteome</keyword>
<comment type="caution">
    <text evidence="2">The sequence shown here is derived from an EMBL/GenBank/DDBJ whole genome shotgun (WGS) entry which is preliminary data.</text>
</comment>
<organism evidence="2 3">
    <name type="scientific">Haloferula chungangensis</name>
    <dbReference type="NCBI Taxonomy" id="1048331"/>
    <lineage>
        <taxon>Bacteria</taxon>
        <taxon>Pseudomonadati</taxon>
        <taxon>Verrucomicrobiota</taxon>
        <taxon>Verrucomicrobiia</taxon>
        <taxon>Verrucomicrobiales</taxon>
        <taxon>Verrucomicrobiaceae</taxon>
        <taxon>Haloferula</taxon>
    </lineage>
</organism>
<proteinExistence type="predicted"/>
<dbReference type="RefSeq" id="WP_379713527.1">
    <property type="nucleotide sequence ID" value="NZ_JBHTBS010000007.1"/>
</dbReference>
<reference evidence="3" key="1">
    <citation type="journal article" date="2019" name="Int. J. Syst. Evol. Microbiol.">
        <title>The Global Catalogue of Microorganisms (GCM) 10K type strain sequencing project: providing services to taxonomists for standard genome sequencing and annotation.</title>
        <authorList>
            <consortium name="The Broad Institute Genomics Platform"/>
            <consortium name="The Broad Institute Genome Sequencing Center for Infectious Disease"/>
            <person name="Wu L."/>
            <person name="Ma J."/>
        </authorList>
    </citation>
    <scope>NUCLEOTIDE SEQUENCE [LARGE SCALE GENOMIC DNA]</scope>
    <source>
        <strain evidence="3">CGMCC 4.1467</strain>
    </source>
</reference>